<reference evidence="1 2" key="1">
    <citation type="submission" date="2022-01" db="EMBL/GenBank/DDBJ databases">
        <title>A chromosomal length assembly of Cordylochernes scorpioides.</title>
        <authorList>
            <person name="Zeh D."/>
            <person name="Zeh J."/>
        </authorList>
    </citation>
    <scope>NUCLEOTIDE SEQUENCE [LARGE SCALE GENOMIC DNA]</scope>
    <source>
        <strain evidence="1">IN4F17</strain>
        <tissue evidence="1">Whole Body</tissue>
    </source>
</reference>
<gene>
    <name evidence="1" type="ORF">LAZ67_11002985</name>
</gene>
<protein>
    <submittedName>
        <fullName evidence="1">Uncharacterized protein</fullName>
    </submittedName>
</protein>
<accession>A0ABY6L0B8</accession>
<dbReference type="Proteomes" id="UP001235939">
    <property type="component" value="Chromosome 11"/>
</dbReference>
<evidence type="ECO:0000313" key="1">
    <source>
        <dbReference type="EMBL" id="UYV74314.1"/>
    </source>
</evidence>
<name>A0ABY6L0B8_9ARAC</name>
<dbReference type="EMBL" id="CP092873">
    <property type="protein sequence ID" value="UYV74314.1"/>
    <property type="molecule type" value="Genomic_DNA"/>
</dbReference>
<organism evidence="1 2">
    <name type="scientific">Cordylochernes scorpioides</name>
    <dbReference type="NCBI Taxonomy" id="51811"/>
    <lineage>
        <taxon>Eukaryota</taxon>
        <taxon>Metazoa</taxon>
        <taxon>Ecdysozoa</taxon>
        <taxon>Arthropoda</taxon>
        <taxon>Chelicerata</taxon>
        <taxon>Arachnida</taxon>
        <taxon>Pseudoscorpiones</taxon>
        <taxon>Cheliferoidea</taxon>
        <taxon>Chernetidae</taxon>
        <taxon>Cordylochernes</taxon>
    </lineage>
</organism>
<sequence length="65" mass="7702">MLQWPPILVKVQSHQRMQVTKQGSGTFVSAMSNCFLRSWWKDGLNRWFSTATTRVRFPPHWAFFS</sequence>
<evidence type="ECO:0000313" key="2">
    <source>
        <dbReference type="Proteomes" id="UP001235939"/>
    </source>
</evidence>
<proteinExistence type="predicted"/>
<keyword evidence="2" id="KW-1185">Reference proteome</keyword>